<evidence type="ECO:0000259" key="13">
    <source>
        <dbReference type="Pfam" id="PF08669"/>
    </source>
</evidence>
<dbReference type="eggNOG" id="KOG2770">
    <property type="taxonomic scope" value="Eukaryota"/>
</dbReference>
<dbReference type="SUPFAM" id="SSF103025">
    <property type="entry name" value="Folate-binding domain"/>
    <property type="match status" value="1"/>
</dbReference>
<dbReference type="Gene3D" id="2.40.30.110">
    <property type="entry name" value="Aminomethyltransferase beta-barrel domains"/>
    <property type="match status" value="1"/>
</dbReference>
<dbReference type="GO" id="GO:0005960">
    <property type="term" value="C:glycine cleavage complex"/>
    <property type="evidence" value="ECO:0007669"/>
    <property type="project" value="InterPro"/>
</dbReference>
<dbReference type="EnsemblMetazoa" id="SMAR011921-RA">
    <property type="protein sequence ID" value="SMAR011921-PA"/>
    <property type="gene ID" value="SMAR011921"/>
</dbReference>
<dbReference type="AlphaFoldDB" id="T1JDN7"/>
<dbReference type="HOGENOM" id="CLU_007884_10_0_1"/>
<dbReference type="EMBL" id="JH432107">
    <property type="status" value="NOT_ANNOTATED_CDS"/>
    <property type="molecule type" value="Genomic_DNA"/>
</dbReference>
<evidence type="ECO:0000256" key="5">
    <source>
        <dbReference type="ARBA" id="ARBA00022576"/>
    </source>
</evidence>
<dbReference type="STRING" id="126957.T1JDN7"/>
<evidence type="ECO:0000256" key="10">
    <source>
        <dbReference type="PIRSR" id="PIRSR006487-1"/>
    </source>
</evidence>
<evidence type="ECO:0000313" key="14">
    <source>
        <dbReference type="EnsemblMetazoa" id="SMAR011921-PA"/>
    </source>
</evidence>
<dbReference type="GO" id="GO:0005739">
    <property type="term" value="C:mitochondrion"/>
    <property type="evidence" value="ECO:0007669"/>
    <property type="project" value="UniProtKB-SubCell"/>
</dbReference>
<accession>T1JDN7</accession>
<dbReference type="InterPro" id="IPR006222">
    <property type="entry name" value="GCVT_N"/>
</dbReference>
<dbReference type="Gene3D" id="3.30.70.1400">
    <property type="entry name" value="Aminomethyltransferase beta-barrel domains"/>
    <property type="match status" value="1"/>
</dbReference>
<dbReference type="SUPFAM" id="SSF101790">
    <property type="entry name" value="Aminomethyltransferase beta-barrel domain"/>
    <property type="match status" value="1"/>
</dbReference>
<keyword evidence="7 11" id="KW-0809">Transit peptide</keyword>
<reference evidence="14" key="2">
    <citation type="submission" date="2015-02" db="UniProtKB">
        <authorList>
            <consortium name="EnsemblMetazoa"/>
        </authorList>
    </citation>
    <scope>IDENTIFICATION</scope>
</reference>
<sequence length="358" mass="39394">MVPFAGYWMPVNYADSSISSSHIHTRTHVSIFDVSHMLQTEIRGKDKIKFMESITVLDLKGLAEDRGALTVMTTSQGGIIDDLIVTKTRDGYLYVVSNAGCRDKDLAHIRNQLSEFKKENNDVKLEIRDDLSLIAVQGPGAAAVIQSLIKDDISNLAFMDSRILNIENAKCRVTRCGYTGEDGFELSIPNEYAVSITQLILNNKSDSVKLAGLGARDSLRLEAGLCLYGNDMDENVTPVEASLSWLIGKTRRETADFPGADKILSQLKSKPQTRRVGFISHGPAARAGTKILNPNGDLIGTVTSGCPSPSLKHNISMGYVKSSYTKIGTEVVFDIRNKMIQAQVTKMPFVAHRYYTKK</sequence>
<keyword evidence="15" id="KW-1185">Reference proteome</keyword>
<dbReference type="FunFam" id="3.30.70.1400:FF:000001">
    <property type="entry name" value="Aminomethyltransferase"/>
    <property type="match status" value="1"/>
</dbReference>
<comment type="similarity">
    <text evidence="3 11">Belongs to the GcvT family.</text>
</comment>
<name>T1JDN7_STRMM</name>
<keyword evidence="5 11" id="KW-0032">Aminotransferase</keyword>
<dbReference type="PANTHER" id="PTHR43757:SF16">
    <property type="entry name" value="AMINOMETHYLTRANSFERASE, MITOCHONDRIAL"/>
    <property type="match status" value="1"/>
</dbReference>
<evidence type="ECO:0000256" key="11">
    <source>
        <dbReference type="RuleBase" id="RU003981"/>
    </source>
</evidence>
<dbReference type="PANTHER" id="PTHR43757">
    <property type="entry name" value="AMINOMETHYLTRANSFERASE"/>
    <property type="match status" value="1"/>
</dbReference>
<evidence type="ECO:0000256" key="8">
    <source>
        <dbReference type="ARBA" id="ARBA00023128"/>
    </source>
</evidence>
<dbReference type="EC" id="2.1.2.10" evidence="11"/>
<dbReference type="OMA" id="MPVQYPA"/>
<evidence type="ECO:0000313" key="15">
    <source>
        <dbReference type="Proteomes" id="UP000014500"/>
    </source>
</evidence>
<keyword evidence="8 11" id="KW-0496">Mitochondrion</keyword>
<dbReference type="Pfam" id="PF08669">
    <property type="entry name" value="GCV_T_C"/>
    <property type="match status" value="1"/>
</dbReference>
<dbReference type="Gene3D" id="3.30.1360.120">
    <property type="entry name" value="Probable tRNA modification gtpase trme, domain 1"/>
    <property type="match status" value="1"/>
</dbReference>
<dbReference type="FunFam" id="2.40.30.110:FF:000002">
    <property type="entry name" value="Aminomethyltransferase"/>
    <property type="match status" value="1"/>
</dbReference>
<evidence type="ECO:0000256" key="3">
    <source>
        <dbReference type="ARBA" id="ARBA00008609"/>
    </source>
</evidence>
<dbReference type="InterPro" id="IPR029043">
    <property type="entry name" value="GcvT/YgfZ_C"/>
</dbReference>
<dbReference type="InterPro" id="IPR013977">
    <property type="entry name" value="GcvT_C"/>
</dbReference>
<dbReference type="FunFam" id="4.10.1250.10:FF:000002">
    <property type="entry name" value="Aminomethyltransferase"/>
    <property type="match status" value="1"/>
</dbReference>
<evidence type="ECO:0000256" key="9">
    <source>
        <dbReference type="ARBA" id="ARBA00047665"/>
    </source>
</evidence>
<evidence type="ECO:0000256" key="7">
    <source>
        <dbReference type="ARBA" id="ARBA00022946"/>
    </source>
</evidence>
<feature type="domain" description="GCVT N-terminal" evidence="12">
    <location>
        <begin position="1"/>
        <end position="249"/>
    </location>
</feature>
<reference evidence="15" key="1">
    <citation type="submission" date="2011-05" db="EMBL/GenBank/DDBJ databases">
        <authorList>
            <person name="Richards S.R."/>
            <person name="Qu J."/>
            <person name="Jiang H."/>
            <person name="Jhangiani S.N."/>
            <person name="Agravi P."/>
            <person name="Goodspeed R."/>
            <person name="Gross S."/>
            <person name="Mandapat C."/>
            <person name="Jackson L."/>
            <person name="Mathew T."/>
            <person name="Pu L."/>
            <person name="Thornton R."/>
            <person name="Saada N."/>
            <person name="Wilczek-Boney K.B."/>
            <person name="Lee S."/>
            <person name="Kovar C."/>
            <person name="Wu Y."/>
            <person name="Scherer S.E."/>
            <person name="Worley K.C."/>
            <person name="Muzny D.M."/>
            <person name="Gibbs R."/>
        </authorList>
    </citation>
    <scope>NUCLEOTIDE SEQUENCE</scope>
    <source>
        <strain evidence="15">Brora</strain>
    </source>
</reference>
<dbReference type="PIRSF" id="PIRSF006487">
    <property type="entry name" value="GcvT"/>
    <property type="match status" value="1"/>
</dbReference>
<evidence type="ECO:0000256" key="2">
    <source>
        <dbReference type="ARBA" id="ARBA00004173"/>
    </source>
</evidence>
<comment type="function">
    <text evidence="1 11">The glycine cleavage system catalyzes the degradation of glycine.</text>
</comment>
<dbReference type="InterPro" id="IPR027266">
    <property type="entry name" value="TrmE/GcvT-like"/>
</dbReference>
<dbReference type="Proteomes" id="UP000014500">
    <property type="component" value="Unassembled WGS sequence"/>
</dbReference>
<dbReference type="NCBIfam" id="NF001567">
    <property type="entry name" value="PRK00389.1"/>
    <property type="match status" value="1"/>
</dbReference>
<dbReference type="Gene3D" id="4.10.1250.10">
    <property type="entry name" value="Aminomethyltransferase fragment"/>
    <property type="match status" value="1"/>
</dbReference>
<dbReference type="GO" id="GO:0004047">
    <property type="term" value="F:aminomethyltransferase activity"/>
    <property type="evidence" value="ECO:0007669"/>
    <property type="project" value="UniProtKB-EC"/>
</dbReference>
<evidence type="ECO:0000256" key="1">
    <source>
        <dbReference type="ARBA" id="ARBA00003631"/>
    </source>
</evidence>
<dbReference type="InterPro" id="IPR028896">
    <property type="entry name" value="GcvT/YgfZ/DmdA"/>
</dbReference>
<dbReference type="InterPro" id="IPR006223">
    <property type="entry name" value="GcvT"/>
</dbReference>
<dbReference type="PhylomeDB" id="T1JDN7"/>
<comment type="catalytic activity">
    <reaction evidence="9 11">
        <text>N(6)-[(R)-S(8)-aminomethyldihydrolipoyl]-L-lysyl-[protein] + (6S)-5,6,7,8-tetrahydrofolate = N(6)-[(R)-dihydrolipoyl]-L-lysyl-[protein] + (6R)-5,10-methylene-5,6,7,8-tetrahydrofolate + NH4(+)</text>
        <dbReference type="Rhea" id="RHEA:16945"/>
        <dbReference type="Rhea" id="RHEA-COMP:10475"/>
        <dbReference type="Rhea" id="RHEA-COMP:10492"/>
        <dbReference type="ChEBI" id="CHEBI:15636"/>
        <dbReference type="ChEBI" id="CHEBI:28938"/>
        <dbReference type="ChEBI" id="CHEBI:57453"/>
        <dbReference type="ChEBI" id="CHEBI:83100"/>
        <dbReference type="ChEBI" id="CHEBI:83143"/>
        <dbReference type="EC" id="2.1.2.10"/>
    </reaction>
</comment>
<dbReference type="Pfam" id="PF01571">
    <property type="entry name" value="GCV_T"/>
    <property type="match status" value="1"/>
</dbReference>
<evidence type="ECO:0000256" key="6">
    <source>
        <dbReference type="ARBA" id="ARBA00022679"/>
    </source>
</evidence>
<comment type="subcellular location">
    <subcellularLocation>
        <location evidence="2 11">Mitochondrion</location>
    </subcellularLocation>
</comment>
<evidence type="ECO:0000259" key="12">
    <source>
        <dbReference type="Pfam" id="PF01571"/>
    </source>
</evidence>
<dbReference type="GO" id="GO:0008483">
    <property type="term" value="F:transaminase activity"/>
    <property type="evidence" value="ECO:0007669"/>
    <property type="project" value="UniProtKB-KW"/>
</dbReference>
<evidence type="ECO:0000256" key="4">
    <source>
        <dbReference type="ARBA" id="ARBA00011690"/>
    </source>
</evidence>
<keyword evidence="6 11" id="KW-0808">Transferase</keyword>
<feature type="binding site" evidence="10">
    <location>
        <position position="185"/>
    </location>
    <ligand>
        <name>substrate</name>
    </ligand>
</feature>
<dbReference type="NCBIfam" id="TIGR00528">
    <property type="entry name" value="gcvT"/>
    <property type="match status" value="1"/>
</dbReference>
<organism evidence="14 15">
    <name type="scientific">Strigamia maritima</name>
    <name type="common">European centipede</name>
    <name type="synonym">Geophilus maritimus</name>
    <dbReference type="NCBI Taxonomy" id="126957"/>
    <lineage>
        <taxon>Eukaryota</taxon>
        <taxon>Metazoa</taxon>
        <taxon>Ecdysozoa</taxon>
        <taxon>Arthropoda</taxon>
        <taxon>Myriapoda</taxon>
        <taxon>Chilopoda</taxon>
        <taxon>Pleurostigmophora</taxon>
        <taxon>Geophilomorpha</taxon>
        <taxon>Linotaeniidae</taxon>
        <taxon>Strigamia</taxon>
    </lineage>
</organism>
<feature type="domain" description="Aminomethyltransferase C-terminal" evidence="13">
    <location>
        <begin position="274"/>
        <end position="350"/>
    </location>
</feature>
<comment type="subunit">
    <text evidence="4 11">The glycine cleavage system is composed of four proteins: P, T, L and H.</text>
</comment>
<protein>
    <recommendedName>
        <fullName evidence="11">Aminomethyltransferase</fullName>
        <ecNumber evidence="11">2.1.2.10</ecNumber>
    </recommendedName>
    <alternativeName>
        <fullName evidence="11">Glycine cleavage system T protein</fullName>
    </alternativeName>
</protein>
<dbReference type="GO" id="GO:0006546">
    <property type="term" value="P:glycine catabolic process"/>
    <property type="evidence" value="ECO:0007669"/>
    <property type="project" value="InterPro"/>
</dbReference>
<proteinExistence type="inferred from homology"/>